<accession>A0A0T5P2Q2</accession>
<gene>
    <name evidence="3" type="primary">gatA_6</name>
    <name evidence="3" type="ORF">RIdsm_04576</name>
    <name evidence="2" type="ORF">XM52_24430</name>
</gene>
<dbReference type="GO" id="GO:0016740">
    <property type="term" value="F:transferase activity"/>
    <property type="evidence" value="ECO:0007669"/>
    <property type="project" value="UniProtKB-KW"/>
</dbReference>
<dbReference type="GO" id="GO:0016874">
    <property type="term" value="F:ligase activity"/>
    <property type="evidence" value="ECO:0007669"/>
    <property type="project" value="UniProtKB-KW"/>
</dbReference>
<keyword evidence="4" id="KW-1185">Reference proteome</keyword>
<dbReference type="InterPro" id="IPR000120">
    <property type="entry name" value="Amidase"/>
</dbReference>
<dbReference type="EC" id="6.3.5.-" evidence="3"/>
<dbReference type="PANTHER" id="PTHR11895">
    <property type="entry name" value="TRANSAMIDASE"/>
    <property type="match status" value="1"/>
</dbReference>
<reference evidence="3 5" key="2">
    <citation type="submission" date="2018-08" db="EMBL/GenBank/DDBJ databases">
        <title>Genetic Globetrotter - A new plasmid hitch-hiking vast phylogenetic and geographic distances.</title>
        <authorList>
            <person name="Vollmers J."/>
            <person name="Petersen J."/>
        </authorList>
    </citation>
    <scope>NUCLEOTIDE SEQUENCE [LARGE SCALE GENOMIC DNA]</scope>
    <source>
        <strain evidence="3 5">DSM 26383</strain>
    </source>
</reference>
<dbReference type="RefSeq" id="WP_057820506.1">
    <property type="nucleotide sequence ID" value="NZ_CP031598.1"/>
</dbReference>
<dbReference type="PATRIC" id="fig|540747.5.peg.3238"/>
<feature type="domain" description="Amidase" evidence="1">
    <location>
        <begin position="29"/>
        <end position="431"/>
    </location>
</feature>
<dbReference type="EMBL" id="CP031598">
    <property type="protein sequence ID" value="QEW28737.1"/>
    <property type="molecule type" value="Genomic_DNA"/>
</dbReference>
<dbReference type="InterPro" id="IPR020556">
    <property type="entry name" value="Amidase_CS"/>
</dbReference>
<dbReference type="InterPro" id="IPR023631">
    <property type="entry name" value="Amidase_dom"/>
</dbReference>
<keyword evidence="3" id="KW-0436">Ligase</keyword>
<reference evidence="2 4" key="1">
    <citation type="submission" date="2015-04" db="EMBL/GenBank/DDBJ databases">
        <title>The draft genome sequence of Roseovarius indicus B108T.</title>
        <authorList>
            <person name="Li G."/>
            <person name="Lai Q."/>
            <person name="Shao Z."/>
            <person name="Yan P."/>
        </authorList>
    </citation>
    <scope>NUCLEOTIDE SEQUENCE [LARGE SCALE GENOMIC DNA]</scope>
    <source>
        <strain evidence="2 4">B108</strain>
    </source>
</reference>
<dbReference type="PROSITE" id="PS00571">
    <property type="entry name" value="AMIDASES"/>
    <property type="match status" value="1"/>
</dbReference>
<evidence type="ECO:0000313" key="5">
    <source>
        <dbReference type="Proteomes" id="UP000325785"/>
    </source>
</evidence>
<dbReference type="AlphaFoldDB" id="A0A0T5P2Q2"/>
<evidence type="ECO:0000313" key="4">
    <source>
        <dbReference type="Proteomes" id="UP000051401"/>
    </source>
</evidence>
<dbReference type="Proteomes" id="UP000325785">
    <property type="component" value="Chromosome"/>
</dbReference>
<sequence length="442" mass="46858">MKDWLHMTAADLGRGIGKGEIDPVTLCDTYLSAIDAHPARDRIYTIVTHDRARAEAKAAKERADAKLRLGPLDGVPVSWKDLFDTAGLATSAGSRLLEDRVPEHDAPVLATATRAGLVCLGKTHMSEFAFSGLGLNPMTATPPNINDPDAVPGGSSSGAAASVAHGLAACGIGSDTGGSVRIPSAWNDLTGLKTTSGRIPLDGVVPLCEKFDTVGPLSRSVEDCALVLAALEGTRPADLKGASLKGARFAALQTVVMDDVREGPAKAYADAVERLKDAGATVEPIESPEIAEAMPMSGVLFTAEAYGIWHDTIEAAPDRMFKPILERFRGGRDVTAPTYVAAWRRLEQLRRDWHARVAGYDAVILPSAPNMPPNAERLMTDDEFYVTENILTLRNTRVANLMGLASMSLPTGTPSCGLMLCGKPFGEEHLLRVASAVEKALA</sequence>
<protein>
    <submittedName>
        <fullName evidence="2">Amidase</fullName>
    </submittedName>
    <submittedName>
        <fullName evidence="3">Glutamyl-tRNA(Gln) amidotransferase subunit A</fullName>
        <ecNumber evidence="3">6.3.5.-</ecNumber>
    </submittedName>
</protein>
<proteinExistence type="predicted"/>
<evidence type="ECO:0000313" key="3">
    <source>
        <dbReference type="EMBL" id="QEW28737.1"/>
    </source>
</evidence>
<dbReference type="STRING" id="540747.SAMN04488031_1168"/>
<dbReference type="OrthoDB" id="9811471at2"/>
<dbReference type="InterPro" id="IPR036928">
    <property type="entry name" value="AS_sf"/>
</dbReference>
<dbReference type="KEGG" id="rid:RIdsm_04576"/>
<evidence type="ECO:0000313" key="2">
    <source>
        <dbReference type="EMBL" id="KRS15399.1"/>
    </source>
</evidence>
<keyword evidence="3" id="KW-0808">Transferase</keyword>
<dbReference type="PANTHER" id="PTHR11895:SF176">
    <property type="entry name" value="AMIDASE AMID-RELATED"/>
    <property type="match status" value="1"/>
</dbReference>
<organism evidence="2 4">
    <name type="scientific">Roseovarius indicus</name>
    <dbReference type="NCBI Taxonomy" id="540747"/>
    <lineage>
        <taxon>Bacteria</taxon>
        <taxon>Pseudomonadati</taxon>
        <taxon>Pseudomonadota</taxon>
        <taxon>Alphaproteobacteria</taxon>
        <taxon>Rhodobacterales</taxon>
        <taxon>Roseobacteraceae</taxon>
        <taxon>Roseovarius</taxon>
    </lineage>
</organism>
<dbReference type="Gene3D" id="3.90.1300.10">
    <property type="entry name" value="Amidase signature (AS) domain"/>
    <property type="match status" value="1"/>
</dbReference>
<dbReference type="Proteomes" id="UP000051401">
    <property type="component" value="Unassembled WGS sequence"/>
</dbReference>
<dbReference type="EMBL" id="LAXI01000023">
    <property type="protein sequence ID" value="KRS15399.1"/>
    <property type="molecule type" value="Genomic_DNA"/>
</dbReference>
<dbReference type="SUPFAM" id="SSF75304">
    <property type="entry name" value="Amidase signature (AS) enzymes"/>
    <property type="match status" value="1"/>
</dbReference>
<evidence type="ECO:0000259" key="1">
    <source>
        <dbReference type="Pfam" id="PF01425"/>
    </source>
</evidence>
<dbReference type="Pfam" id="PF01425">
    <property type="entry name" value="Amidase"/>
    <property type="match status" value="1"/>
</dbReference>
<name>A0A0T5P2Q2_9RHOB</name>